<proteinExistence type="predicted"/>
<gene>
    <name evidence="1" type="ORF">J07HQW1_01365</name>
</gene>
<evidence type="ECO:0000313" key="2">
    <source>
        <dbReference type="Proteomes" id="UP000030649"/>
    </source>
</evidence>
<sequence length="106" mass="11768">MARRHACGDCARYGHPFGVCKARSPDSVWWAVRRSLTTSSKQEASGFDPEAIHYSKTGGVDHQGISMTDLRRTVTAASRMRALQRGTSLFVTEAVVERGIRMLDKQ</sequence>
<reference evidence="1 2" key="1">
    <citation type="journal article" date="2013" name="PLoS ONE">
        <title>Assembly-driven community genomics of a hypersaline microbial ecosystem.</title>
        <authorList>
            <person name="Podell S."/>
            <person name="Ugalde J.A."/>
            <person name="Narasingarao P."/>
            <person name="Banfield J.F."/>
            <person name="Heidelberg K.B."/>
            <person name="Allen E.E."/>
        </authorList>
    </citation>
    <scope>NUCLEOTIDE SEQUENCE [LARGE SCALE GENOMIC DNA]</scope>
    <source>
        <strain evidence="2">J07HQW1</strain>
    </source>
</reference>
<dbReference type="AlphaFoldDB" id="U1PGS6"/>
<organism evidence="1 2">
    <name type="scientific">Haloquadratum walsbyi J07HQW1</name>
    <dbReference type="NCBI Taxonomy" id="1238424"/>
    <lineage>
        <taxon>Archaea</taxon>
        <taxon>Methanobacteriati</taxon>
        <taxon>Methanobacteriota</taxon>
        <taxon>Stenosarchaea group</taxon>
        <taxon>Halobacteria</taxon>
        <taxon>Halobacteriales</taxon>
        <taxon>Haloferacaceae</taxon>
        <taxon>Haloquadratum</taxon>
    </lineage>
</organism>
<accession>U1PGS6</accession>
<protein>
    <submittedName>
        <fullName evidence="1">Uncharacterized protein</fullName>
    </submittedName>
</protein>
<dbReference type="Proteomes" id="UP000030649">
    <property type="component" value="Unassembled WGS sequence"/>
</dbReference>
<dbReference type="EMBL" id="KE356560">
    <property type="protein sequence ID" value="ERG91331.1"/>
    <property type="molecule type" value="Genomic_DNA"/>
</dbReference>
<name>U1PGS6_9EURY</name>
<evidence type="ECO:0000313" key="1">
    <source>
        <dbReference type="EMBL" id="ERG91331.1"/>
    </source>
</evidence>
<dbReference type="HOGENOM" id="CLU_2217010_0_0_2"/>
<dbReference type="STRING" id="1238424.J07HQW1_01365"/>